<dbReference type="AlphaFoldDB" id="A0A6I7DED6"/>
<proteinExistence type="predicted"/>
<gene>
    <name evidence="1" type="ORF">F1325_15390</name>
</gene>
<dbReference type="KEGG" id="pcol:F1325_15390"/>
<keyword evidence="2" id="KW-1185">Reference proteome</keyword>
<reference evidence="1 2" key="1">
    <citation type="submission" date="2019-09" db="EMBL/GenBank/DDBJ databases">
        <title>Emergence of a chromosome-mediated tetracycline resistance gene in Proteus strain.</title>
        <authorList>
            <person name="He D."/>
            <person name="Wang L."/>
        </authorList>
    </citation>
    <scope>NUCLEOTIDE SEQUENCE [LARGE SCALE GENOMIC DNA]</scope>
    <source>
        <strain evidence="1 2">T60</strain>
    </source>
</reference>
<protein>
    <submittedName>
        <fullName evidence="1">Uncharacterized protein</fullName>
    </submittedName>
</protein>
<sequence length="96" mass="11165">MYQSIRSDTVEKEIISNVNKAKASKPRNSYYDEVMAVIKLTWEKYPCASKTGLINALCFHYHEKVSRNTLSNWVSKSGMQPDRPKKYLSFELVFPK</sequence>
<dbReference type="Proteomes" id="UP000464700">
    <property type="component" value="Chromosome"/>
</dbReference>
<evidence type="ECO:0000313" key="2">
    <source>
        <dbReference type="Proteomes" id="UP000464700"/>
    </source>
</evidence>
<name>A0A6I7DED6_9GAMM</name>
<organism evidence="1 2">
    <name type="scientific">Proteus columbae</name>
    <dbReference type="NCBI Taxonomy" id="1987580"/>
    <lineage>
        <taxon>Bacteria</taxon>
        <taxon>Pseudomonadati</taxon>
        <taxon>Pseudomonadota</taxon>
        <taxon>Gammaproteobacteria</taxon>
        <taxon>Enterobacterales</taxon>
        <taxon>Morganellaceae</taxon>
        <taxon>Proteus</taxon>
    </lineage>
</organism>
<evidence type="ECO:0000313" key="1">
    <source>
        <dbReference type="EMBL" id="QHN12563.1"/>
    </source>
</evidence>
<accession>A0A6I7DED6</accession>
<dbReference type="EMBL" id="CP043925">
    <property type="protein sequence ID" value="QHN12563.1"/>
    <property type="molecule type" value="Genomic_DNA"/>
</dbReference>